<dbReference type="AlphaFoldDB" id="C8WVP5"/>
<evidence type="ECO:0000313" key="1">
    <source>
        <dbReference type="EMBL" id="ACV58167.1"/>
    </source>
</evidence>
<name>C8WVP5_ALIAD</name>
<organism evidence="1 2">
    <name type="scientific">Alicyclobacillus acidocaldarius subsp. acidocaldarius (strain ATCC 27009 / DSM 446 / BCRC 14685 / JCM 5260 / KCTC 1825 / NBRC 15652 / NCIMB 11725 / NRRL B-14509 / 104-IA)</name>
    <name type="common">Bacillus acidocaldarius</name>
    <dbReference type="NCBI Taxonomy" id="521098"/>
    <lineage>
        <taxon>Bacteria</taxon>
        <taxon>Bacillati</taxon>
        <taxon>Bacillota</taxon>
        <taxon>Bacilli</taxon>
        <taxon>Bacillales</taxon>
        <taxon>Alicyclobacillaceae</taxon>
        <taxon>Alicyclobacillus</taxon>
    </lineage>
</organism>
<accession>C8WVP5</accession>
<reference evidence="1 2" key="2">
    <citation type="journal article" date="2010" name="Stand. Genomic Sci.">
        <title>Complete genome sequence of Alicyclobacillus acidocaldarius type strain (104-IA).</title>
        <authorList>
            <person name="Mavromatis K."/>
            <person name="Sikorski J."/>
            <person name="Lapidus A."/>
            <person name="Glavina Del Rio T."/>
            <person name="Copeland A."/>
            <person name="Tice H."/>
            <person name="Cheng J.F."/>
            <person name="Lucas S."/>
            <person name="Chen F."/>
            <person name="Nolan M."/>
            <person name="Bruce D."/>
            <person name="Goodwin L."/>
            <person name="Pitluck S."/>
            <person name="Ivanova N."/>
            <person name="Ovchinnikova G."/>
            <person name="Pati A."/>
            <person name="Chen A."/>
            <person name="Palaniappan K."/>
            <person name="Land M."/>
            <person name="Hauser L."/>
            <person name="Chang Y.J."/>
            <person name="Jeffries C.D."/>
            <person name="Chain P."/>
            <person name="Meincke L."/>
            <person name="Sims D."/>
            <person name="Chertkov O."/>
            <person name="Han C."/>
            <person name="Brettin T."/>
            <person name="Detter J.C."/>
            <person name="Wahrenburg C."/>
            <person name="Rohde M."/>
            <person name="Pukall R."/>
            <person name="Goker M."/>
            <person name="Bristow J."/>
            <person name="Eisen J.A."/>
            <person name="Markowitz V."/>
            <person name="Hugenholtz P."/>
            <person name="Klenk H.P."/>
            <person name="Kyrpides N.C."/>
        </authorList>
    </citation>
    <scope>NUCLEOTIDE SEQUENCE [LARGE SCALE GENOMIC DNA]</scope>
    <source>
        <strain evidence="2">ATCC 27009 / DSM 446 / BCRC 14685 / JCM 5260 / KCTC 1825 / NBRC 15652 / NCIMB 11725 / NRRL B-14509 / 104-IA</strain>
    </source>
</reference>
<dbReference type="HOGENOM" id="CLU_1987920_0_0_9"/>
<protein>
    <submittedName>
        <fullName evidence="1">Uncharacterized protein</fullName>
    </submittedName>
</protein>
<proteinExistence type="predicted"/>
<dbReference type="RefSeq" id="WP_012810509.1">
    <property type="nucleotide sequence ID" value="NC_013205.1"/>
</dbReference>
<gene>
    <name evidence="1" type="ordered locus">Aaci_1134</name>
</gene>
<reference evidence="2" key="1">
    <citation type="submission" date="2009-09" db="EMBL/GenBank/DDBJ databases">
        <title>The complete chromosome of Alicyclobacillus acidocaldarius subsp. acidocaldarius DSM 446.</title>
        <authorList>
            <consortium name="US DOE Joint Genome Institute (JGI-PGF)"/>
            <person name="Lucas S."/>
            <person name="Copeland A."/>
            <person name="Lapidus A."/>
            <person name="Glavina del Rio T."/>
            <person name="Dalin E."/>
            <person name="Tice H."/>
            <person name="Bruce D."/>
            <person name="Goodwin L."/>
            <person name="Pitluck S."/>
            <person name="Kyrpides N."/>
            <person name="Mavromatis K."/>
            <person name="Ivanova N."/>
            <person name="Ovchinnikova G."/>
            <person name="Chertkov O."/>
            <person name="Sims D."/>
            <person name="Brettin T."/>
            <person name="Detter J.C."/>
            <person name="Han C."/>
            <person name="Larimer F."/>
            <person name="Land M."/>
            <person name="Hauser L."/>
            <person name="Markowitz V."/>
            <person name="Cheng J.-F."/>
            <person name="Hugenholtz P."/>
            <person name="Woyke T."/>
            <person name="Wu D."/>
            <person name="Pukall R."/>
            <person name="Klenk H.-P."/>
            <person name="Eisen J.A."/>
        </authorList>
    </citation>
    <scope>NUCLEOTIDE SEQUENCE [LARGE SCALE GENOMIC DNA]</scope>
    <source>
        <strain evidence="2">ATCC 27009 / DSM 446 / BCRC 14685 / JCM 5260 / KCTC 1825 / NBRC 15652 / NCIMB 11725 / NRRL B-14509 / 104-IA</strain>
    </source>
</reference>
<keyword evidence="2" id="KW-1185">Reference proteome</keyword>
<dbReference type="Proteomes" id="UP000001917">
    <property type="component" value="Chromosome"/>
</dbReference>
<dbReference type="KEGG" id="aac:Aaci_1134"/>
<sequence length="125" mass="14820">MAMRDYPLYTLSEVDRLTRVMPGTASRWLQRSRTDGATFEDLIEVLIVGEFRKHGLLFRDIRRVVVECEKALRIPRPFTSWAFRTGGWRVIKETKMEFLRESVFDVAYQYGLPRWPCVRMVASWT</sequence>
<evidence type="ECO:0000313" key="2">
    <source>
        <dbReference type="Proteomes" id="UP000001917"/>
    </source>
</evidence>
<dbReference type="EMBL" id="CP001727">
    <property type="protein sequence ID" value="ACV58167.1"/>
    <property type="molecule type" value="Genomic_DNA"/>
</dbReference>